<dbReference type="PANTHER" id="PTHR33840">
    <property type="match status" value="1"/>
</dbReference>
<dbReference type="Proteomes" id="UP001498398">
    <property type="component" value="Unassembled WGS sequence"/>
</dbReference>
<proteinExistence type="predicted"/>
<name>A0ABR1J9E4_9AGAR</name>
<evidence type="ECO:0000313" key="3">
    <source>
        <dbReference type="Proteomes" id="UP001498398"/>
    </source>
</evidence>
<dbReference type="InterPro" id="IPR036322">
    <property type="entry name" value="WD40_repeat_dom_sf"/>
</dbReference>
<feature type="domain" description="T6SS Phospholipase effector Tle1-like catalytic" evidence="1">
    <location>
        <begin position="4"/>
        <end position="106"/>
    </location>
</feature>
<dbReference type="InterPro" id="IPR018712">
    <property type="entry name" value="Tle1-like_cat"/>
</dbReference>
<dbReference type="Pfam" id="PF09994">
    <property type="entry name" value="T6SS_Tle1-like_cat"/>
    <property type="match status" value="1"/>
</dbReference>
<dbReference type="EMBL" id="JBANRG010000025">
    <property type="protein sequence ID" value="KAK7454025.1"/>
    <property type="molecule type" value="Genomic_DNA"/>
</dbReference>
<comment type="caution">
    <text evidence="2">The sequence shown here is derived from an EMBL/GenBank/DDBJ whole genome shotgun (WGS) entry which is preliminary data.</text>
</comment>
<gene>
    <name evidence="2" type="ORF">VKT23_011536</name>
</gene>
<evidence type="ECO:0000259" key="1">
    <source>
        <dbReference type="Pfam" id="PF09994"/>
    </source>
</evidence>
<reference evidence="2 3" key="1">
    <citation type="submission" date="2024-01" db="EMBL/GenBank/DDBJ databases">
        <title>A draft genome for the cacao thread blight pathogen Marasmiellus scandens.</title>
        <authorList>
            <person name="Baruah I.K."/>
            <person name="Leung J."/>
            <person name="Bukari Y."/>
            <person name="Amoako-Attah I."/>
            <person name="Meinhardt L.W."/>
            <person name="Bailey B.A."/>
            <person name="Cohen S.P."/>
        </authorList>
    </citation>
    <scope>NUCLEOTIDE SEQUENCE [LARGE SCALE GENOMIC DNA]</scope>
    <source>
        <strain evidence="2 3">GH-19</strain>
    </source>
</reference>
<dbReference type="Gene3D" id="2.130.10.10">
    <property type="entry name" value="YVTN repeat-like/Quinoprotein amine dehydrogenase"/>
    <property type="match status" value="1"/>
</dbReference>
<accession>A0ABR1J9E4</accession>
<sequence length="676" mass="75695">MFRDTVSSVGVVRSDRNLPYTASGMEHVCFFRHALALDERRVKFLPEFARGGAGPSPETEHPLPSYNMPHTKEVWFAGTHSDIGGGNTLNDKLNSNGPALRWMIEEATKAGLQFEPFNGEWSSVRDLRDIHESLTGFWLLLEVFPFKRLTFKDETTCTYKPHLGNVRRIVERQLIHESVFTMSKDYKSRLPRDPTSESSQLDQLINRLFSAIEKWSDEGQRQILLQDLKKEVFVSEYGPFACQTLARSLDHSLIDIQTKDPQLYNTFAALSILVEYGQQRGQGKPDVIRTTRLPIIVPQLLVSDDIDNALKLAAEKYCKIFGDALLDVFELSGRGPGWSLAVHKEVFAFITSDYTIHMVHNDNSTGFSRTEITEGLARAERITFTPNGEQLAGTTIDNKIFFLDTKTGKKCGEVIQNPYTNNIAGIGPFGLMFSTDGQQRMLHWGGNSISIWSVELETHQYKFLQAQELEGLLIRIVDASLSANGSKVVFATSNRTIRVWSVDEGSDFTIQENAVKVIMSKDGKQIFVSSDDAIRILDASTGNRVRDIWEATSEQSQTRGAPRLLELSPDEAHIAGVFRDGTVQVWNVAQGELLFRTRISNRSPELSLAFFPDGQRIGVCTGKRKEGVIDYDTVVCILDTQGPCGKSKMEKLMKNKSRILANSSAPLNVGVGNTYY</sequence>
<keyword evidence="3" id="KW-1185">Reference proteome</keyword>
<dbReference type="PANTHER" id="PTHR33840:SF2">
    <property type="entry name" value="TLE1 PHOSPHOLIPASE DOMAIN-CONTAINING PROTEIN"/>
    <property type="match status" value="1"/>
</dbReference>
<organism evidence="2 3">
    <name type="scientific">Marasmiellus scandens</name>
    <dbReference type="NCBI Taxonomy" id="2682957"/>
    <lineage>
        <taxon>Eukaryota</taxon>
        <taxon>Fungi</taxon>
        <taxon>Dikarya</taxon>
        <taxon>Basidiomycota</taxon>
        <taxon>Agaricomycotina</taxon>
        <taxon>Agaricomycetes</taxon>
        <taxon>Agaricomycetidae</taxon>
        <taxon>Agaricales</taxon>
        <taxon>Marasmiineae</taxon>
        <taxon>Omphalotaceae</taxon>
        <taxon>Marasmiellus</taxon>
    </lineage>
</organism>
<protein>
    <recommendedName>
        <fullName evidence="1">T6SS Phospholipase effector Tle1-like catalytic domain-containing protein</fullName>
    </recommendedName>
</protein>
<dbReference type="InterPro" id="IPR015943">
    <property type="entry name" value="WD40/YVTN_repeat-like_dom_sf"/>
</dbReference>
<evidence type="ECO:0000313" key="2">
    <source>
        <dbReference type="EMBL" id="KAK7454025.1"/>
    </source>
</evidence>
<dbReference type="SUPFAM" id="SSF50978">
    <property type="entry name" value="WD40 repeat-like"/>
    <property type="match status" value="1"/>
</dbReference>